<reference evidence="1 2" key="1">
    <citation type="submission" date="2019-03" db="EMBL/GenBank/DDBJ databases">
        <authorList>
            <person name="Kox A.R. M."/>
        </authorList>
    </citation>
    <scope>NUCLEOTIDE SEQUENCE [LARGE SCALE GENOMIC DNA]</scope>
    <source>
        <strain evidence="1">MTUNDRAET4 annotated genome</strain>
        <plasmid evidence="2">2</plasmid>
    </source>
</reference>
<geneLocation type="plasmid" evidence="1 2">
    <name>2</name>
</geneLocation>
<evidence type="ECO:0000313" key="2">
    <source>
        <dbReference type="Proteomes" id="UP000294360"/>
    </source>
</evidence>
<evidence type="ECO:0000313" key="1">
    <source>
        <dbReference type="EMBL" id="VFU16740.1"/>
    </source>
</evidence>
<gene>
    <name evidence="1" type="ORF">MTUNDRAET4_0354</name>
</gene>
<organism evidence="1 2">
    <name type="scientific">Methylocella tundrae</name>
    <dbReference type="NCBI Taxonomy" id="227605"/>
    <lineage>
        <taxon>Bacteria</taxon>
        <taxon>Pseudomonadati</taxon>
        <taxon>Pseudomonadota</taxon>
        <taxon>Alphaproteobacteria</taxon>
        <taxon>Hyphomicrobiales</taxon>
        <taxon>Beijerinckiaceae</taxon>
        <taxon>Methylocella</taxon>
    </lineage>
</organism>
<protein>
    <submittedName>
        <fullName evidence="1">Uncharacterized protein</fullName>
    </submittedName>
</protein>
<dbReference type="AlphaFoldDB" id="A0A4V6IND4"/>
<name>A0A4V6IND4_METTU</name>
<dbReference type="Proteomes" id="UP000294360">
    <property type="component" value="Plasmid 2"/>
</dbReference>
<dbReference type="EMBL" id="LR536451">
    <property type="protein sequence ID" value="VFU16740.1"/>
    <property type="molecule type" value="Genomic_DNA"/>
</dbReference>
<keyword evidence="1" id="KW-0614">Plasmid</keyword>
<proteinExistence type="predicted"/>
<accession>A0A4V6IND4</accession>
<dbReference type="KEGG" id="mtun:MTUNDRAET4_0354.1"/>
<sequence length="94" mass="9814">MGFPEIAEEADDSCRAAIAGGVLCAFSQYHGRDDLLSWLFAPGRTPIPVAAAADAFWSLNGPASAGMNRDRRLGARSAMAGSCIDREPVLDSGS</sequence>